<dbReference type="SUPFAM" id="SSF53335">
    <property type="entry name" value="S-adenosyl-L-methionine-dependent methyltransferases"/>
    <property type="match status" value="1"/>
</dbReference>
<dbReference type="AlphaFoldDB" id="A0A6I4WCD9"/>
<sequence>MAHPALTAQGALPVHLRRLLEFSAPASGDLCLDVAGGGEELAGALRERVRRVVTADAPGDACVLPYAERSFSLVTCRPSLRSLGEPAAVVRELLRVCAPDGRVVLAELVRGDLTATGHAAPGSSVTELTGLIASAGGTIGRVDAFTAERPLDPWLAASDTPDADRIRRTLLREVDGGRVTGARPRVIGGELWFTQSWAHVAIRPS</sequence>
<proteinExistence type="predicted"/>
<evidence type="ECO:0000313" key="3">
    <source>
        <dbReference type="Proteomes" id="UP000431901"/>
    </source>
</evidence>
<keyword evidence="2" id="KW-0808">Transferase</keyword>
<dbReference type="OrthoDB" id="43862at2"/>
<protein>
    <submittedName>
        <fullName evidence="2">Methyltransferase domain-containing protein</fullName>
    </submittedName>
</protein>
<dbReference type="Proteomes" id="UP000431901">
    <property type="component" value="Unassembled WGS sequence"/>
</dbReference>
<dbReference type="InterPro" id="IPR029063">
    <property type="entry name" value="SAM-dependent_MTases_sf"/>
</dbReference>
<dbReference type="GO" id="GO:0032259">
    <property type="term" value="P:methylation"/>
    <property type="evidence" value="ECO:0007669"/>
    <property type="project" value="UniProtKB-KW"/>
</dbReference>
<dbReference type="RefSeq" id="WP_161102906.1">
    <property type="nucleotide sequence ID" value="NZ_JBHLYI010000001.1"/>
</dbReference>
<organism evidence="2 3">
    <name type="scientific">Actinomadura rayongensis</name>
    <dbReference type="NCBI Taxonomy" id="1429076"/>
    <lineage>
        <taxon>Bacteria</taxon>
        <taxon>Bacillati</taxon>
        <taxon>Actinomycetota</taxon>
        <taxon>Actinomycetes</taxon>
        <taxon>Streptosporangiales</taxon>
        <taxon>Thermomonosporaceae</taxon>
        <taxon>Actinomadura</taxon>
    </lineage>
</organism>
<keyword evidence="2" id="KW-0489">Methyltransferase</keyword>
<reference evidence="2 3" key="1">
    <citation type="submission" date="2019-12" db="EMBL/GenBank/DDBJ databases">
        <title>Nocardia macrotermitis sp. nov. and Nocardia aurantia sp. nov., isolated from the gut of the fungus growing-termite Macrotermes natalensis.</title>
        <authorList>
            <person name="Christine B."/>
            <person name="Rene B."/>
        </authorList>
    </citation>
    <scope>NUCLEOTIDE SEQUENCE [LARGE SCALE GENOMIC DNA]</scope>
    <source>
        <strain evidence="2 3">DSM 102126</strain>
    </source>
</reference>
<name>A0A6I4WCD9_9ACTN</name>
<evidence type="ECO:0000313" key="2">
    <source>
        <dbReference type="EMBL" id="MXQ64714.1"/>
    </source>
</evidence>
<dbReference type="Gene3D" id="3.40.50.150">
    <property type="entry name" value="Vaccinia Virus protein VP39"/>
    <property type="match status" value="1"/>
</dbReference>
<accession>A0A6I4WCD9</accession>
<keyword evidence="3" id="KW-1185">Reference proteome</keyword>
<dbReference type="EMBL" id="WUTW01000002">
    <property type="protein sequence ID" value="MXQ64714.1"/>
    <property type="molecule type" value="Genomic_DNA"/>
</dbReference>
<dbReference type="GO" id="GO:0008757">
    <property type="term" value="F:S-adenosylmethionine-dependent methyltransferase activity"/>
    <property type="evidence" value="ECO:0007669"/>
    <property type="project" value="InterPro"/>
</dbReference>
<dbReference type="InterPro" id="IPR013216">
    <property type="entry name" value="Methyltransf_11"/>
</dbReference>
<evidence type="ECO:0000259" key="1">
    <source>
        <dbReference type="Pfam" id="PF08241"/>
    </source>
</evidence>
<gene>
    <name evidence="2" type="ORF">GQ466_11760</name>
</gene>
<dbReference type="Pfam" id="PF08241">
    <property type="entry name" value="Methyltransf_11"/>
    <property type="match status" value="1"/>
</dbReference>
<feature type="domain" description="Methyltransferase type 11" evidence="1">
    <location>
        <begin position="57"/>
        <end position="105"/>
    </location>
</feature>
<comment type="caution">
    <text evidence="2">The sequence shown here is derived from an EMBL/GenBank/DDBJ whole genome shotgun (WGS) entry which is preliminary data.</text>
</comment>